<feature type="domain" description="YbaK/aminoacyl-tRNA synthetase-associated" evidence="1">
    <location>
        <begin position="32"/>
        <end position="158"/>
    </location>
</feature>
<name>A0A6J6K3W5_9ZZZZ</name>
<dbReference type="Pfam" id="PF04073">
    <property type="entry name" value="tRNA_edit"/>
    <property type="match status" value="1"/>
</dbReference>
<dbReference type="PANTHER" id="PTHR30411:SF1">
    <property type="entry name" value="CYTOPLASMIC PROTEIN"/>
    <property type="match status" value="1"/>
</dbReference>
<dbReference type="InterPro" id="IPR036754">
    <property type="entry name" value="YbaK/aa-tRNA-synt-asso_dom_sf"/>
</dbReference>
<dbReference type="EMBL" id="CAEZWI010000003">
    <property type="protein sequence ID" value="CAB4643144.1"/>
    <property type="molecule type" value="Genomic_DNA"/>
</dbReference>
<dbReference type="InterPro" id="IPR007214">
    <property type="entry name" value="YbaK/aa-tRNA-synth-assoc-dom"/>
</dbReference>
<organism evidence="2">
    <name type="scientific">freshwater metagenome</name>
    <dbReference type="NCBI Taxonomy" id="449393"/>
    <lineage>
        <taxon>unclassified sequences</taxon>
        <taxon>metagenomes</taxon>
        <taxon>ecological metagenomes</taxon>
    </lineage>
</organism>
<sequence>MTAQTEHASVKRVRTELESHGVTTEIRHLADTARTAVDAANVLEVEVGQIASSIVFKIDTDQGERPLLVVTSGRHRVDTAMVALALGVPKLGRADADFVRLWSGFAIGGVSPIGWLHDGEVFQPQTIVDTALSEYAVVWGACGHTHVVCSLDFDSLLKITAGTALTVAAD</sequence>
<evidence type="ECO:0000313" key="2">
    <source>
        <dbReference type="EMBL" id="CAB4643144.1"/>
    </source>
</evidence>
<dbReference type="PANTHER" id="PTHR30411">
    <property type="entry name" value="CYTOPLASMIC PROTEIN"/>
    <property type="match status" value="1"/>
</dbReference>
<dbReference type="CDD" id="cd04333">
    <property type="entry name" value="ProX_deacylase"/>
    <property type="match status" value="1"/>
</dbReference>
<reference evidence="2" key="1">
    <citation type="submission" date="2020-05" db="EMBL/GenBank/DDBJ databases">
        <authorList>
            <person name="Chiriac C."/>
            <person name="Salcher M."/>
            <person name="Ghai R."/>
            <person name="Kavagutti S V."/>
        </authorList>
    </citation>
    <scope>NUCLEOTIDE SEQUENCE</scope>
</reference>
<dbReference type="SUPFAM" id="SSF55826">
    <property type="entry name" value="YbaK/ProRS associated domain"/>
    <property type="match status" value="1"/>
</dbReference>
<protein>
    <submittedName>
        <fullName evidence="2">Unannotated protein</fullName>
    </submittedName>
</protein>
<dbReference type="AlphaFoldDB" id="A0A6J6K3W5"/>
<gene>
    <name evidence="2" type="ORF">UFOPK2237_00049</name>
</gene>
<evidence type="ECO:0000259" key="1">
    <source>
        <dbReference type="Pfam" id="PF04073"/>
    </source>
</evidence>
<dbReference type="GO" id="GO:0002161">
    <property type="term" value="F:aminoacyl-tRNA deacylase activity"/>
    <property type="evidence" value="ECO:0007669"/>
    <property type="project" value="InterPro"/>
</dbReference>
<dbReference type="Gene3D" id="3.90.960.10">
    <property type="entry name" value="YbaK/aminoacyl-tRNA synthetase-associated domain"/>
    <property type="match status" value="1"/>
</dbReference>
<proteinExistence type="predicted"/>
<accession>A0A6J6K3W5</accession>